<evidence type="ECO:0000313" key="1">
    <source>
        <dbReference type="EMBL" id="MDN4492622.1"/>
    </source>
</evidence>
<name>A0ABT8GMG7_9BACL</name>
<protein>
    <submittedName>
        <fullName evidence="1">Uncharacterized protein</fullName>
    </submittedName>
</protein>
<evidence type="ECO:0000313" key="2">
    <source>
        <dbReference type="Proteomes" id="UP001172743"/>
    </source>
</evidence>
<proteinExistence type="predicted"/>
<gene>
    <name evidence="1" type="ORF">QYB95_03635</name>
</gene>
<keyword evidence="2" id="KW-1185">Reference proteome</keyword>
<dbReference type="RefSeq" id="WP_301136747.1">
    <property type="nucleotide sequence ID" value="NZ_JAUHTQ010000002.1"/>
</dbReference>
<reference evidence="1" key="1">
    <citation type="submission" date="2023-07" db="EMBL/GenBank/DDBJ databases">
        <title>Ureibacillus sp. isolated from freshwater well.</title>
        <authorList>
            <person name="Kirdat K."/>
            <person name="Bhatt A."/>
            <person name="Teware R."/>
            <person name="Bhavsar Y."/>
            <person name="Yadav A."/>
        </authorList>
    </citation>
    <scope>NUCLEOTIDE SEQUENCE</scope>
    <source>
        <strain evidence="1">BA0131</strain>
    </source>
</reference>
<dbReference type="EMBL" id="JAUHTQ010000002">
    <property type="protein sequence ID" value="MDN4492622.1"/>
    <property type="molecule type" value="Genomic_DNA"/>
</dbReference>
<dbReference type="Proteomes" id="UP001172743">
    <property type="component" value="Unassembled WGS sequence"/>
</dbReference>
<organism evidence="1 2">
    <name type="scientific">Ureibacillus aquaedulcis</name>
    <dbReference type="NCBI Taxonomy" id="3058421"/>
    <lineage>
        <taxon>Bacteria</taxon>
        <taxon>Bacillati</taxon>
        <taxon>Bacillota</taxon>
        <taxon>Bacilli</taxon>
        <taxon>Bacillales</taxon>
        <taxon>Caryophanaceae</taxon>
        <taxon>Ureibacillus</taxon>
    </lineage>
</organism>
<comment type="caution">
    <text evidence="1">The sequence shown here is derived from an EMBL/GenBank/DDBJ whole genome shotgun (WGS) entry which is preliminary data.</text>
</comment>
<accession>A0ABT8GMG7</accession>
<sequence>MKKIAGILIAVILCGVIWYVITAKEHAQQMEGKISRHYLNANYLLNDIVEELLAWNFSQPLSAEDEGYLIKLSDQLHYTSDLMFSGDVVHQDWRNQMTDTQDYLSGYVYDQSLSDEDRADLHQALWATHFILMDFRTAANNKVEYYDAMNNEKNEMVEKVNNRLATQF</sequence>